<accession>A0A263BT40</accession>
<reference evidence="3" key="1">
    <citation type="submission" date="2017-08" db="EMBL/GenBank/DDBJ databases">
        <authorList>
            <person name="Huang Z."/>
        </authorList>
    </citation>
    <scope>NUCLEOTIDE SEQUENCE [LARGE SCALE GENOMIC DNA]</scope>
    <source>
        <strain evidence="3">SA5d-4</strain>
    </source>
</reference>
<feature type="signal peptide" evidence="1">
    <location>
        <begin position="1"/>
        <end position="22"/>
    </location>
</feature>
<dbReference type="Proteomes" id="UP000217083">
    <property type="component" value="Unassembled WGS sequence"/>
</dbReference>
<comment type="caution">
    <text evidence="2">The sequence shown here is derived from an EMBL/GenBank/DDBJ whole genome shotgun (WGS) entry which is preliminary data.</text>
</comment>
<evidence type="ECO:0000256" key="1">
    <source>
        <dbReference type="SAM" id="SignalP"/>
    </source>
</evidence>
<name>A0A263BT40_9BACI</name>
<feature type="chain" id="PRO_5039037531" evidence="1">
    <location>
        <begin position="23"/>
        <end position="170"/>
    </location>
</feature>
<gene>
    <name evidence="2" type="ORF">CIB95_12255</name>
</gene>
<dbReference type="RefSeq" id="WP_094925585.1">
    <property type="nucleotide sequence ID" value="NZ_NPIA01000006.1"/>
</dbReference>
<dbReference type="InterPro" id="IPR022121">
    <property type="entry name" value="Peptidase_M73_camelysin"/>
</dbReference>
<sequence length="170" mass="18141">MLKKKLGMAVFSAIFGASLIGAGTSAIYTSTATNEGNTFASGTLVVELDKDSMQGEYYFDIDNMAPGDSEEAVMTVSNTGSLDLRFDVSHMFTSGTLGDALDVTYYEKDDNDNWVAVTGPIEIPATDPDSSVEIKVVVTLPLVTGDEYQGTSATMELKVDAVQTRNNDLP</sequence>
<protein>
    <submittedName>
        <fullName evidence="2">Uncharacterized protein</fullName>
    </submittedName>
</protein>
<dbReference type="NCBIfam" id="TIGR04088">
    <property type="entry name" value="cognate_SipW"/>
    <property type="match status" value="1"/>
</dbReference>
<evidence type="ECO:0000313" key="3">
    <source>
        <dbReference type="Proteomes" id="UP000217083"/>
    </source>
</evidence>
<proteinExistence type="predicted"/>
<evidence type="ECO:0000313" key="2">
    <source>
        <dbReference type="EMBL" id="OZM56537.1"/>
    </source>
</evidence>
<organism evidence="2 3">
    <name type="scientific">Lottiidibacillus patelloidae</name>
    <dbReference type="NCBI Taxonomy" id="2670334"/>
    <lineage>
        <taxon>Bacteria</taxon>
        <taxon>Bacillati</taxon>
        <taxon>Bacillota</taxon>
        <taxon>Bacilli</taxon>
        <taxon>Bacillales</taxon>
        <taxon>Bacillaceae</taxon>
        <taxon>Lottiidibacillus</taxon>
    </lineage>
</organism>
<dbReference type="EMBL" id="NPIA01000006">
    <property type="protein sequence ID" value="OZM56537.1"/>
    <property type="molecule type" value="Genomic_DNA"/>
</dbReference>
<keyword evidence="1" id="KW-0732">Signal</keyword>
<keyword evidence="3" id="KW-1185">Reference proteome</keyword>
<dbReference type="Pfam" id="PF12389">
    <property type="entry name" value="Peptidase_M73"/>
    <property type="match status" value="1"/>
</dbReference>
<dbReference type="AlphaFoldDB" id="A0A263BT40"/>
<dbReference type="InterPro" id="IPR023833">
    <property type="entry name" value="Signal_pept_SipW-depend-type"/>
</dbReference>
<reference evidence="2 3" key="2">
    <citation type="submission" date="2017-09" db="EMBL/GenBank/DDBJ databases">
        <title>Bacillus patelloidae sp. nov., isolated from the intestinal tract of a marine limpet.</title>
        <authorList>
            <person name="Liu R."/>
            <person name="Dong C."/>
            <person name="Shao Z."/>
        </authorList>
    </citation>
    <scope>NUCLEOTIDE SEQUENCE [LARGE SCALE GENOMIC DNA]</scope>
    <source>
        <strain evidence="2 3">SA5d-4</strain>
    </source>
</reference>